<accession>A0A1M4DY22</accession>
<dbReference type="RefSeq" id="WP_225270844.1">
    <property type="nucleotide sequence ID" value="NZ_CP084058.1"/>
</dbReference>
<organism evidence="1">
    <name type="scientific">Nonomuraea gerenzanensis</name>
    <dbReference type="NCBI Taxonomy" id="93944"/>
    <lineage>
        <taxon>Bacteria</taxon>
        <taxon>Bacillati</taxon>
        <taxon>Actinomycetota</taxon>
        <taxon>Actinomycetes</taxon>
        <taxon>Streptosporangiales</taxon>
        <taxon>Streptosporangiaceae</taxon>
        <taxon>Nonomuraea</taxon>
    </lineage>
</organism>
<evidence type="ECO:0008006" key="2">
    <source>
        <dbReference type="Google" id="ProtNLM"/>
    </source>
</evidence>
<name>A0A1M4DY22_9ACTN</name>
<protein>
    <recommendedName>
        <fullName evidence="2">Protein kinase domain-containing protein</fullName>
    </recommendedName>
</protein>
<reference evidence="1" key="1">
    <citation type="submission" date="2016-04" db="EMBL/GenBank/DDBJ databases">
        <authorList>
            <person name="Evans L.H."/>
            <person name="Alamgir A."/>
            <person name="Owens N."/>
            <person name="Weber N.D."/>
            <person name="Virtaneva K."/>
            <person name="Barbian K."/>
            <person name="Babar A."/>
            <person name="Rosenke K."/>
        </authorList>
    </citation>
    <scope>NUCLEOTIDE SEQUENCE</scope>
    <source>
        <strain evidence="1">Nono1</strain>
    </source>
</reference>
<dbReference type="EMBL" id="LT559118">
    <property type="protein sequence ID" value="SBO91469.1"/>
    <property type="molecule type" value="Genomic_DNA"/>
</dbReference>
<evidence type="ECO:0000313" key="1">
    <source>
        <dbReference type="EMBL" id="SBO91469.1"/>
    </source>
</evidence>
<proteinExistence type="predicted"/>
<dbReference type="AlphaFoldDB" id="A0A1M4DY22"/>
<gene>
    <name evidence="1" type="ORF">BN4615_P983</name>
</gene>
<sequence>MGDQGSTLAEFVKQSGPLRGQALHRLAVSCVAAMAKLHARGTAGIRPDKESVALGARGQVLIGWRTDPGAGELPEAEDVRAWADLVVFAATGAEDGDLRVLTPALRIAVQQCRLPDPAARPKSVDVLRVLLSRSMAAAVASVDDLLSRQAG</sequence>